<name>A0A6N3HA02_9ENTR</name>
<reference evidence="1" key="1">
    <citation type="submission" date="2019-11" db="EMBL/GenBank/DDBJ databases">
        <authorList>
            <person name="Feng L."/>
        </authorList>
    </citation>
    <scope>NUCLEOTIDE SEQUENCE</scope>
    <source>
        <strain evidence="1">EMassiliensisLFYP7</strain>
    </source>
</reference>
<dbReference type="AlphaFoldDB" id="A0A6N3HA02"/>
<protein>
    <submittedName>
        <fullName evidence="1">Uncharacterized protein</fullName>
    </submittedName>
</protein>
<evidence type="ECO:0000313" key="1">
    <source>
        <dbReference type="EMBL" id="VYU73734.1"/>
    </source>
</evidence>
<proteinExistence type="predicted"/>
<gene>
    <name evidence="1" type="ORF">EMLFYP7_03769</name>
</gene>
<sequence length="140" mass="16091">MNIVLFQVERLPQQKNNFINFTLKSVQLLRDKKVIAELGDVRVDKLPFYYFCAVPTGFSKIEFTVKNKPPLRLVFRAGYLKSGDYIIATPAGEITLGFNALTGIWSDKQQTFAMSHQQLTEREYVLLRPARVYPRHAPPT</sequence>
<dbReference type="RefSeq" id="WP_044173024.1">
    <property type="nucleotide sequence ID" value="NZ_CABKSF010000001.1"/>
</dbReference>
<dbReference type="EMBL" id="CACRTZ010000037">
    <property type="protein sequence ID" value="VYU73734.1"/>
    <property type="molecule type" value="Genomic_DNA"/>
</dbReference>
<organism evidence="1">
    <name type="scientific">Phytobacter massiliensis</name>
    <dbReference type="NCBI Taxonomy" id="1485952"/>
    <lineage>
        <taxon>Bacteria</taxon>
        <taxon>Pseudomonadati</taxon>
        <taxon>Pseudomonadota</taxon>
        <taxon>Gammaproteobacteria</taxon>
        <taxon>Enterobacterales</taxon>
        <taxon>Enterobacteriaceae</taxon>
        <taxon>Phytobacter</taxon>
    </lineage>
</organism>
<accession>A0A6N3HA02</accession>
<dbReference type="OrthoDB" id="6604115at2"/>